<dbReference type="OrthoDB" id="456159at2"/>
<keyword evidence="7" id="KW-0175">Coiled coil</keyword>
<reference evidence="11 12" key="1">
    <citation type="submission" date="2012-06" db="EMBL/GenBank/DDBJ databases">
        <title>Finished chromosome of genome of Crinalium epipsammum PCC 9333.</title>
        <authorList>
            <consortium name="US DOE Joint Genome Institute"/>
            <person name="Gugger M."/>
            <person name="Coursin T."/>
            <person name="Rippka R."/>
            <person name="Tandeau De Marsac N."/>
            <person name="Huntemann M."/>
            <person name="Wei C.-L."/>
            <person name="Han J."/>
            <person name="Detter J.C."/>
            <person name="Han C."/>
            <person name="Tapia R."/>
            <person name="Davenport K."/>
            <person name="Daligault H."/>
            <person name="Erkkila T."/>
            <person name="Gu W."/>
            <person name="Munk A.C.C."/>
            <person name="Teshima H."/>
            <person name="Xu Y."/>
            <person name="Chain P."/>
            <person name="Chen A."/>
            <person name="Krypides N."/>
            <person name="Mavromatis K."/>
            <person name="Markowitz V."/>
            <person name="Szeto E."/>
            <person name="Ivanova N."/>
            <person name="Mikhailova N."/>
            <person name="Ovchinnikova G."/>
            <person name="Pagani I."/>
            <person name="Pati A."/>
            <person name="Goodwin L."/>
            <person name="Peters L."/>
            <person name="Pitluck S."/>
            <person name="Woyke T."/>
            <person name="Kerfeld C."/>
        </authorList>
    </citation>
    <scope>NUCLEOTIDE SEQUENCE [LARGE SCALE GENOMIC DNA]</scope>
    <source>
        <strain evidence="11 12">PCC 9333</strain>
    </source>
</reference>
<evidence type="ECO:0000256" key="3">
    <source>
        <dbReference type="ARBA" id="ARBA00022553"/>
    </source>
</evidence>
<dbReference type="InterPro" id="IPR000700">
    <property type="entry name" value="PAS-assoc_C"/>
</dbReference>
<dbReference type="PROSITE" id="PS50112">
    <property type="entry name" value="PAS"/>
    <property type="match status" value="1"/>
</dbReference>
<dbReference type="Gene3D" id="3.30.450.20">
    <property type="entry name" value="PAS domain"/>
    <property type="match status" value="2"/>
</dbReference>
<evidence type="ECO:0000313" key="11">
    <source>
        <dbReference type="EMBL" id="AFZ12805.1"/>
    </source>
</evidence>
<organism evidence="11 12">
    <name type="scientific">Crinalium epipsammum PCC 9333</name>
    <dbReference type="NCBI Taxonomy" id="1173022"/>
    <lineage>
        <taxon>Bacteria</taxon>
        <taxon>Bacillati</taxon>
        <taxon>Cyanobacteriota</taxon>
        <taxon>Cyanophyceae</taxon>
        <taxon>Gomontiellales</taxon>
        <taxon>Gomontiellaceae</taxon>
        <taxon>Crinalium</taxon>
    </lineage>
</organism>
<dbReference type="eggNOG" id="COG3829">
    <property type="taxonomic scope" value="Bacteria"/>
</dbReference>
<dbReference type="RefSeq" id="WP_015202922.1">
    <property type="nucleotide sequence ID" value="NC_019753.1"/>
</dbReference>
<dbReference type="CDD" id="cd00130">
    <property type="entry name" value="PAS"/>
    <property type="match status" value="2"/>
</dbReference>
<dbReference type="STRING" id="1173022.Cri9333_1924"/>
<sequence length="399" mass="46507">MKLTSTDRNTPLILVVDDDKFMRLQLRRAMEQVGYQVVEANNGAEGLTAYENLQPDIVLLDAIMPLMDGFTCCEKLRTLYHQEIATPTPVLMITALDDQESVDRAFDAGANDYITKPIHWAVLRQRVRRMLQENRALEELKQQTEQTRLREEQLRLALDAAQMSTWEWRIPSNLSNSFDSYQELLLNVHPEDHELVRRAFIDALEQDQDYQVEFRVIDADSKINWVAKKGRVFRDRVATPQEYHTGSVVRLTGVQMDITERKQNEEALRQSEARFRTIVDTSQEGIWLIDINANTTYVNQRMAQMLGYTVTEMLGRSLFDFMDAIERAEAINNFARRKQGVNEQHDFRFLRKDGSELWTIISTTALFDQNGQFLSALGMLTDITERKRSEKKFRNKQHY</sequence>
<evidence type="ECO:0000259" key="8">
    <source>
        <dbReference type="PROSITE" id="PS50110"/>
    </source>
</evidence>
<dbReference type="SUPFAM" id="SSF55785">
    <property type="entry name" value="PYP-like sensor domain (PAS domain)"/>
    <property type="match status" value="2"/>
</dbReference>
<dbReference type="GO" id="GO:0004673">
    <property type="term" value="F:protein histidine kinase activity"/>
    <property type="evidence" value="ECO:0007669"/>
    <property type="project" value="UniProtKB-EC"/>
</dbReference>
<dbReference type="PANTHER" id="PTHR43304">
    <property type="entry name" value="PHYTOCHROME-LIKE PROTEIN CPH1"/>
    <property type="match status" value="1"/>
</dbReference>
<feature type="domain" description="PAS" evidence="9">
    <location>
        <begin position="271"/>
        <end position="322"/>
    </location>
</feature>
<dbReference type="SMART" id="SM00448">
    <property type="entry name" value="REC"/>
    <property type="match status" value="1"/>
</dbReference>
<dbReference type="PROSITE" id="PS50113">
    <property type="entry name" value="PAC"/>
    <property type="match status" value="2"/>
</dbReference>
<dbReference type="Gene3D" id="3.40.50.2300">
    <property type="match status" value="1"/>
</dbReference>
<dbReference type="InterPro" id="IPR001610">
    <property type="entry name" value="PAC"/>
</dbReference>
<evidence type="ECO:0000256" key="7">
    <source>
        <dbReference type="SAM" id="Coils"/>
    </source>
</evidence>
<dbReference type="Proteomes" id="UP000010472">
    <property type="component" value="Chromosome"/>
</dbReference>
<feature type="domain" description="Response regulatory" evidence="8">
    <location>
        <begin position="12"/>
        <end position="131"/>
    </location>
</feature>
<evidence type="ECO:0000256" key="1">
    <source>
        <dbReference type="ARBA" id="ARBA00000085"/>
    </source>
</evidence>
<dbReference type="InterPro" id="IPR013655">
    <property type="entry name" value="PAS_fold_3"/>
</dbReference>
<evidence type="ECO:0000256" key="5">
    <source>
        <dbReference type="ARBA" id="ARBA00022777"/>
    </source>
</evidence>
<evidence type="ECO:0000256" key="6">
    <source>
        <dbReference type="PROSITE-ProRule" id="PRU00169"/>
    </source>
</evidence>
<dbReference type="InterPro" id="IPR001789">
    <property type="entry name" value="Sig_transdc_resp-reg_receiver"/>
</dbReference>
<feature type="domain" description="PAC" evidence="10">
    <location>
        <begin position="343"/>
        <end position="395"/>
    </location>
</feature>
<keyword evidence="5" id="KW-0418">Kinase</keyword>
<dbReference type="Pfam" id="PF08447">
    <property type="entry name" value="PAS_3"/>
    <property type="match status" value="1"/>
</dbReference>
<evidence type="ECO:0000259" key="9">
    <source>
        <dbReference type="PROSITE" id="PS50112"/>
    </source>
</evidence>
<dbReference type="EC" id="2.7.13.3" evidence="2"/>
<keyword evidence="3 6" id="KW-0597">Phosphoprotein</keyword>
<dbReference type="SMART" id="SM00091">
    <property type="entry name" value="PAS"/>
    <property type="match status" value="1"/>
</dbReference>
<dbReference type="KEGG" id="cep:Cri9333_1924"/>
<dbReference type="eggNOG" id="COG3706">
    <property type="taxonomic scope" value="Bacteria"/>
</dbReference>
<dbReference type="InterPro" id="IPR035965">
    <property type="entry name" value="PAS-like_dom_sf"/>
</dbReference>
<dbReference type="InterPro" id="IPR011006">
    <property type="entry name" value="CheY-like_superfamily"/>
</dbReference>
<comment type="catalytic activity">
    <reaction evidence="1">
        <text>ATP + protein L-histidine = ADP + protein N-phospho-L-histidine.</text>
        <dbReference type="EC" id="2.7.13.3"/>
    </reaction>
</comment>
<dbReference type="InterPro" id="IPR000014">
    <property type="entry name" value="PAS"/>
</dbReference>
<name>K9W057_9CYAN</name>
<dbReference type="NCBIfam" id="TIGR00229">
    <property type="entry name" value="sensory_box"/>
    <property type="match status" value="1"/>
</dbReference>
<dbReference type="HOGENOM" id="CLU_690224_0_0_3"/>
<proteinExistence type="predicted"/>
<gene>
    <name evidence="11" type="ORF">Cri9333_1924</name>
</gene>
<dbReference type="SMART" id="SM00086">
    <property type="entry name" value="PAC"/>
    <property type="match status" value="2"/>
</dbReference>
<protein>
    <recommendedName>
        <fullName evidence="2">histidine kinase</fullName>
        <ecNumber evidence="2">2.7.13.3</ecNumber>
    </recommendedName>
</protein>
<dbReference type="Pfam" id="PF00072">
    <property type="entry name" value="Response_reg"/>
    <property type="match status" value="1"/>
</dbReference>
<dbReference type="PROSITE" id="PS50110">
    <property type="entry name" value="RESPONSE_REGULATORY"/>
    <property type="match status" value="1"/>
</dbReference>
<feature type="modified residue" description="4-aspartylphosphate" evidence="6">
    <location>
        <position position="61"/>
    </location>
</feature>
<evidence type="ECO:0000313" key="12">
    <source>
        <dbReference type="Proteomes" id="UP000010472"/>
    </source>
</evidence>
<evidence type="ECO:0000256" key="4">
    <source>
        <dbReference type="ARBA" id="ARBA00022679"/>
    </source>
</evidence>
<keyword evidence="4" id="KW-0808">Transferase</keyword>
<accession>K9W057</accession>
<dbReference type="AlphaFoldDB" id="K9W057"/>
<feature type="domain" description="PAC" evidence="10">
    <location>
        <begin position="210"/>
        <end position="270"/>
    </location>
</feature>
<feature type="coiled-coil region" evidence="7">
    <location>
        <begin position="123"/>
        <end position="157"/>
    </location>
</feature>
<dbReference type="Pfam" id="PF13426">
    <property type="entry name" value="PAS_9"/>
    <property type="match status" value="1"/>
</dbReference>
<dbReference type="PANTHER" id="PTHR43304:SF1">
    <property type="entry name" value="PAC DOMAIN-CONTAINING PROTEIN"/>
    <property type="match status" value="1"/>
</dbReference>
<dbReference type="SUPFAM" id="SSF52172">
    <property type="entry name" value="CheY-like"/>
    <property type="match status" value="1"/>
</dbReference>
<evidence type="ECO:0000259" key="10">
    <source>
        <dbReference type="PROSITE" id="PS50113"/>
    </source>
</evidence>
<dbReference type="GO" id="GO:0000160">
    <property type="term" value="P:phosphorelay signal transduction system"/>
    <property type="evidence" value="ECO:0007669"/>
    <property type="project" value="InterPro"/>
</dbReference>
<dbReference type="EMBL" id="CP003620">
    <property type="protein sequence ID" value="AFZ12805.1"/>
    <property type="molecule type" value="Genomic_DNA"/>
</dbReference>
<dbReference type="InterPro" id="IPR052162">
    <property type="entry name" value="Sensor_kinase/Photoreceptor"/>
</dbReference>
<keyword evidence="12" id="KW-1185">Reference proteome</keyword>
<evidence type="ECO:0000256" key="2">
    <source>
        <dbReference type="ARBA" id="ARBA00012438"/>
    </source>
</evidence>